<name>A0A1V9YP61_ACHHY</name>
<evidence type="ECO:0000256" key="1">
    <source>
        <dbReference type="SAM" id="MobiDB-lite"/>
    </source>
</evidence>
<organism evidence="2 3">
    <name type="scientific">Achlya hypogyna</name>
    <name type="common">Oomycete</name>
    <name type="synonym">Protoachlya hypogyna</name>
    <dbReference type="NCBI Taxonomy" id="1202772"/>
    <lineage>
        <taxon>Eukaryota</taxon>
        <taxon>Sar</taxon>
        <taxon>Stramenopiles</taxon>
        <taxon>Oomycota</taxon>
        <taxon>Saprolegniomycetes</taxon>
        <taxon>Saprolegniales</taxon>
        <taxon>Achlyaceae</taxon>
        <taxon>Achlya</taxon>
    </lineage>
</organism>
<dbReference type="Proteomes" id="UP000243579">
    <property type="component" value="Unassembled WGS sequence"/>
</dbReference>
<feature type="compositionally biased region" description="Polar residues" evidence="1">
    <location>
        <begin position="205"/>
        <end position="222"/>
    </location>
</feature>
<feature type="region of interest" description="Disordered" evidence="1">
    <location>
        <begin position="187"/>
        <end position="228"/>
    </location>
</feature>
<accession>A0A1V9YP61</accession>
<sequence>MQADDNRTFLDALLEHHAARLSALIHACLLQGEKGYAVAKVKKKLKKTDTIPKSQLKAATNAVLRLLLQDERIIAKDSKLVLSGKGTRVATGVNASAPDLWHHLAAQTASGPMSLANVRYHLKKRGLNMPIENAIAKLLAFGCFYKRNGKDNESEVAIDPQHFSRPVSSFPNLSFLRRYAFAAKKHETTEQSKKLSAPKAPAAPQTTRPVATTNPQPATKANATEKKASVPTIPPALRLYDALLIDHAARLAVAVHTALQNGDIFPKANVTSRLERTTFVRPEKLVAAVNTVLAFLARDHNIKVINEHLVVPSGTPYLPPMPQGAPLPTAPKALVRALVERFVTLALEGPRTTVAWED</sequence>
<evidence type="ECO:0000313" key="3">
    <source>
        <dbReference type="Proteomes" id="UP000243579"/>
    </source>
</evidence>
<gene>
    <name evidence="2" type="ORF">ACHHYP_08525</name>
</gene>
<proteinExistence type="predicted"/>
<dbReference type="EMBL" id="JNBR01001431">
    <property type="protein sequence ID" value="OQR87568.1"/>
    <property type="molecule type" value="Genomic_DNA"/>
</dbReference>
<feature type="compositionally biased region" description="Low complexity" evidence="1">
    <location>
        <begin position="194"/>
        <end position="204"/>
    </location>
</feature>
<comment type="caution">
    <text evidence="2">The sequence shown here is derived from an EMBL/GenBank/DDBJ whole genome shotgun (WGS) entry which is preliminary data.</text>
</comment>
<evidence type="ECO:0000313" key="2">
    <source>
        <dbReference type="EMBL" id="OQR87568.1"/>
    </source>
</evidence>
<reference evidence="2 3" key="1">
    <citation type="journal article" date="2014" name="Genome Biol. Evol.">
        <title>The secreted proteins of Achlya hypogyna and Thraustotheca clavata identify the ancestral oomycete secretome and reveal gene acquisitions by horizontal gene transfer.</title>
        <authorList>
            <person name="Misner I."/>
            <person name="Blouin N."/>
            <person name="Leonard G."/>
            <person name="Richards T.A."/>
            <person name="Lane C.E."/>
        </authorList>
    </citation>
    <scope>NUCLEOTIDE SEQUENCE [LARGE SCALE GENOMIC DNA]</scope>
    <source>
        <strain evidence="2 3">ATCC 48635</strain>
    </source>
</reference>
<protein>
    <submittedName>
        <fullName evidence="2">Uncharacterized protein</fullName>
    </submittedName>
</protein>
<keyword evidence="3" id="KW-1185">Reference proteome</keyword>
<dbReference type="AlphaFoldDB" id="A0A1V9YP61"/>